<dbReference type="Ensembl" id="ENSPMGT00000020331.1">
    <property type="protein sequence ID" value="ENSPMGP00000019067.1"/>
    <property type="gene ID" value="ENSPMGG00000015515.1"/>
</dbReference>
<evidence type="ECO:0000256" key="2">
    <source>
        <dbReference type="ARBA" id="ARBA00022692"/>
    </source>
</evidence>
<keyword evidence="4" id="KW-1133">Transmembrane helix</keyword>
<dbReference type="InterPro" id="IPR013783">
    <property type="entry name" value="Ig-like_fold"/>
</dbReference>
<evidence type="ECO:0000256" key="3">
    <source>
        <dbReference type="ARBA" id="ARBA00022729"/>
    </source>
</evidence>
<keyword evidence="3 7" id="KW-0732">Signal</keyword>
<feature type="signal peptide" evidence="7">
    <location>
        <begin position="1"/>
        <end position="23"/>
    </location>
</feature>
<accession>A0A3B4APG7</accession>
<dbReference type="SUPFAM" id="SSF49265">
    <property type="entry name" value="Fibronectin type III"/>
    <property type="match status" value="1"/>
</dbReference>
<evidence type="ECO:0008006" key="10">
    <source>
        <dbReference type="Google" id="ProtNLM"/>
    </source>
</evidence>
<name>A0A3B4APG7_9GOBI</name>
<evidence type="ECO:0000313" key="9">
    <source>
        <dbReference type="Proteomes" id="UP000261520"/>
    </source>
</evidence>
<evidence type="ECO:0000256" key="4">
    <source>
        <dbReference type="ARBA" id="ARBA00022989"/>
    </source>
</evidence>
<evidence type="ECO:0000256" key="7">
    <source>
        <dbReference type="SAM" id="SignalP"/>
    </source>
</evidence>
<keyword evidence="9" id="KW-1185">Reference proteome</keyword>
<dbReference type="Proteomes" id="UP000261520">
    <property type="component" value="Unplaced"/>
</dbReference>
<dbReference type="STRING" id="409849.ENSPMGP00000019067"/>
<comment type="subcellular location">
    <subcellularLocation>
        <location evidence="1">Membrane</location>
        <topology evidence="1">Single-pass membrane protein</topology>
    </subcellularLocation>
</comment>
<dbReference type="GO" id="GO:0004896">
    <property type="term" value="F:cytokine receptor activity"/>
    <property type="evidence" value="ECO:0007669"/>
    <property type="project" value="TreeGrafter"/>
</dbReference>
<evidence type="ECO:0000256" key="5">
    <source>
        <dbReference type="ARBA" id="ARBA00023136"/>
    </source>
</evidence>
<protein>
    <recommendedName>
        <fullName evidence="10">Fibronectin type-III domain-containing protein</fullName>
    </recommendedName>
</protein>
<evidence type="ECO:0000256" key="1">
    <source>
        <dbReference type="ARBA" id="ARBA00004167"/>
    </source>
</evidence>
<proteinExistence type="predicted"/>
<keyword evidence="5" id="KW-0472">Membrane</keyword>
<organism evidence="8 9">
    <name type="scientific">Periophthalmus magnuspinnatus</name>
    <dbReference type="NCBI Taxonomy" id="409849"/>
    <lineage>
        <taxon>Eukaryota</taxon>
        <taxon>Metazoa</taxon>
        <taxon>Chordata</taxon>
        <taxon>Craniata</taxon>
        <taxon>Vertebrata</taxon>
        <taxon>Euteleostomi</taxon>
        <taxon>Actinopterygii</taxon>
        <taxon>Neopterygii</taxon>
        <taxon>Teleostei</taxon>
        <taxon>Neoteleostei</taxon>
        <taxon>Acanthomorphata</taxon>
        <taxon>Gobiaria</taxon>
        <taxon>Gobiiformes</taxon>
        <taxon>Gobioidei</taxon>
        <taxon>Gobiidae</taxon>
        <taxon>Oxudercinae</taxon>
        <taxon>Periophthalmus</taxon>
    </lineage>
</organism>
<sequence>YLVDQNLIFFLFSLLCVFAAVKSCAVGCSTDYNTLLNCSCGGLDPPETLQNLATNTYTSEKRVIVSKEAPFCVMYPDIMEEIADVDTVCSSSALRAHDRTAITTNSSDWKLKNAVKPWPPFNIQVKYAKEFYTISWDTKNPKYCLVYRILIRAALEPQNSVISLESKDTLVHLGESKLRPGVYYGVEVQAKLCPTFRYTGPWSEWGSATFSTVAATNLTAQVPGINYYCKYLTQVSNSISNICCRFWQKRFQRFTFIPDPGEFFKPLYIIHDGDFKAWVKPTVTEHSFLNMDTLMDVKLDPTPLSLFKSSLGHASLGRVSISTVCGENILAHFSVNSDFPHEASCGTAELDDDPETPHVHLSNLNVHQDLDEGLSGSDYPLVDLDTIDSGFEECSSPSAAGHLLSPHQQTPLGPGAEQLCDLYHSNYVKQWRHHT</sequence>
<dbReference type="PANTHER" id="PTHR23037:SF7">
    <property type="entry name" value="INTERLEUKIN-21 RECEPTOR"/>
    <property type="match status" value="1"/>
</dbReference>
<feature type="chain" id="PRO_5017260644" description="Fibronectin type-III domain-containing protein" evidence="7">
    <location>
        <begin position="24"/>
        <end position="435"/>
    </location>
</feature>
<dbReference type="InterPro" id="IPR036116">
    <property type="entry name" value="FN3_sf"/>
</dbReference>
<reference evidence="8" key="2">
    <citation type="submission" date="2025-09" db="UniProtKB">
        <authorList>
            <consortium name="Ensembl"/>
        </authorList>
    </citation>
    <scope>IDENTIFICATION</scope>
</reference>
<keyword evidence="2" id="KW-0812">Transmembrane</keyword>
<dbReference type="PANTHER" id="PTHR23037">
    <property type="entry name" value="CYTOKINE RECEPTOR"/>
    <property type="match status" value="1"/>
</dbReference>
<dbReference type="AlphaFoldDB" id="A0A3B4APG7"/>
<evidence type="ECO:0000256" key="6">
    <source>
        <dbReference type="ARBA" id="ARBA00023170"/>
    </source>
</evidence>
<reference evidence="8" key="1">
    <citation type="submission" date="2025-08" db="UniProtKB">
        <authorList>
            <consortium name="Ensembl"/>
        </authorList>
    </citation>
    <scope>IDENTIFICATION</scope>
</reference>
<evidence type="ECO:0000313" key="8">
    <source>
        <dbReference type="Ensembl" id="ENSPMGP00000019067.1"/>
    </source>
</evidence>
<dbReference type="GO" id="GO:0009897">
    <property type="term" value="C:external side of plasma membrane"/>
    <property type="evidence" value="ECO:0007669"/>
    <property type="project" value="TreeGrafter"/>
</dbReference>
<dbReference type="Gene3D" id="2.60.40.10">
    <property type="entry name" value="Immunoglobulins"/>
    <property type="match status" value="1"/>
</dbReference>
<keyword evidence="6" id="KW-0675">Receptor</keyword>